<protein>
    <submittedName>
        <fullName evidence="1">Uncharacterized protein</fullName>
    </submittedName>
</protein>
<keyword evidence="2" id="KW-1185">Reference proteome</keyword>
<sequence length="249" mass="28297">MSKLDLKSSLKLISTLKSSRYNETLESSLCTECENSFLQETSFNSDIDMEIRAEIESKFKKSQTNTNYVFPREIPLGSSKKKQTAKSSTRPKSVLRNMSKLTVEKPLKSMSRTNISSEVSTNRSTAHTLSLQKLKKKQLNCETKSTVKALLKVRHISNPKQRNNISHNRTRSDAVRAKTPIYSNQRELSPEKSTRVLKNKAFSIKKLPENPYNFPVKIIHQTPLKASKHKYAHSMENIAPGSSGRSYFS</sequence>
<reference evidence="1" key="1">
    <citation type="submission" date="2021-09" db="EMBL/GenBank/DDBJ databases">
        <authorList>
            <consortium name="AG Swart"/>
            <person name="Singh M."/>
            <person name="Singh A."/>
            <person name="Seah K."/>
            <person name="Emmerich C."/>
        </authorList>
    </citation>
    <scope>NUCLEOTIDE SEQUENCE</scope>
    <source>
        <strain evidence="1">ATCC30299</strain>
    </source>
</reference>
<dbReference type="AlphaFoldDB" id="A0AAU9IZ79"/>
<accession>A0AAU9IZ79</accession>
<dbReference type="Proteomes" id="UP001162131">
    <property type="component" value="Unassembled WGS sequence"/>
</dbReference>
<name>A0AAU9IZ79_9CILI</name>
<evidence type="ECO:0000313" key="1">
    <source>
        <dbReference type="EMBL" id="CAG9313659.1"/>
    </source>
</evidence>
<dbReference type="EMBL" id="CAJZBQ010000011">
    <property type="protein sequence ID" value="CAG9313659.1"/>
    <property type="molecule type" value="Genomic_DNA"/>
</dbReference>
<evidence type="ECO:0000313" key="2">
    <source>
        <dbReference type="Proteomes" id="UP001162131"/>
    </source>
</evidence>
<proteinExistence type="predicted"/>
<organism evidence="1 2">
    <name type="scientific">Blepharisma stoltei</name>
    <dbReference type="NCBI Taxonomy" id="1481888"/>
    <lineage>
        <taxon>Eukaryota</taxon>
        <taxon>Sar</taxon>
        <taxon>Alveolata</taxon>
        <taxon>Ciliophora</taxon>
        <taxon>Postciliodesmatophora</taxon>
        <taxon>Heterotrichea</taxon>
        <taxon>Heterotrichida</taxon>
        <taxon>Blepharismidae</taxon>
        <taxon>Blepharisma</taxon>
    </lineage>
</organism>
<comment type="caution">
    <text evidence="1">The sequence shown here is derived from an EMBL/GenBank/DDBJ whole genome shotgun (WGS) entry which is preliminary data.</text>
</comment>
<gene>
    <name evidence="1" type="ORF">BSTOLATCC_MIC9466</name>
</gene>